<keyword evidence="2" id="KW-0732">Signal</keyword>
<dbReference type="AlphaFoldDB" id="A0A023G0D2"/>
<organism evidence="3">
    <name type="scientific">Amblyomma parvum</name>
    <name type="common">South American tick</name>
    <dbReference type="NCBI Taxonomy" id="251391"/>
    <lineage>
        <taxon>Eukaryota</taxon>
        <taxon>Metazoa</taxon>
        <taxon>Ecdysozoa</taxon>
        <taxon>Arthropoda</taxon>
        <taxon>Chelicerata</taxon>
        <taxon>Arachnida</taxon>
        <taxon>Acari</taxon>
        <taxon>Parasitiformes</taxon>
        <taxon>Ixodida</taxon>
        <taxon>Ixodoidea</taxon>
        <taxon>Ixodidae</taxon>
        <taxon>Amblyomminae</taxon>
        <taxon>Amblyomma</taxon>
    </lineage>
</organism>
<sequence>MAKTPGISWLQLPVLVLLLINHLHPALANEQRCEGESCVNEEGGDYPVENGQGSSSPSGLAVAEAVAGGIGDIMPQRPYPTQQTPGTPDHLPSSTTASTKNGRSKSTGTSQKSSAPSPTPLKGSNPKKASAATSKSSGMSKATPSKTSSTRVASFSNRSPPRLQARPAAKRMRRKRGR</sequence>
<feature type="compositionally biased region" description="Polar residues" evidence="1">
    <location>
        <begin position="79"/>
        <end position="116"/>
    </location>
</feature>
<feature type="compositionally biased region" description="Low complexity" evidence="1">
    <location>
        <begin position="127"/>
        <end position="142"/>
    </location>
</feature>
<proteinExistence type="evidence at transcript level"/>
<evidence type="ECO:0000313" key="3">
    <source>
        <dbReference type="EMBL" id="JAC27252.1"/>
    </source>
</evidence>
<feature type="chain" id="PRO_5001515880" evidence="2">
    <location>
        <begin position="29"/>
        <end position="178"/>
    </location>
</feature>
<evidence type="ECO:0000256" key="2">
    <source>
        <dbReference type="SAM" id="SignalP"/>
    </source>
</evidence>
<accession>A0A023G0D2</accession>
<feature type="compositionally biased region" description="Basic residues" evidence="1">
    <location>
        <begin position="168"/>
        <end position="178"/>
    </location>
</feature>
<name>A0A023G0D2_AMBPA</name>
<feature type="region of interest" description="Disordered" evidence="1">
    <location>
        <begin position="40"/>
        <end position="178"/>
    </location>
</feature>
<feature type="signal peptide" evidence="2">
    <location>
        <begin position="1"/>
        <end position="28"/>
    </location>
</feature>
<dbReference type="EMBL" id="GBBL01000068">
    <property type="protein sequence ID" value="JAC27252.1"/>
    <property type="molecule type" value="mRNA"/>
</dbReference>
<evidence type="ECO:0000256" key="1">
    <source>
        <dbReference type="SAM" id="MobiDB-lite"/>
    </source>
</evidence>
<protein>
    <submittedName>
        <fullName evidence="3">Putative secreted mucin</fullName>
    </submittedName>
</protein>
<reference evidence="3" key="1">
    <citation type="submission" date="2014-03" db="EMBL/GenBank/DDBJ databases">
        <title>The sialotranscriptome of Amblyomma triste, Amblyomma parvum and Amblyomma cajennense ticks, uncovered by 454-based RNA-seq.</title>
        <authorList>
            <person name="Garcia G.R."/>
            <person name="Gardinassi L.G."/>
            <person name="Ribeiro J.M."/>
            <person name="Anatrielo E."/>
            <person name="Ferreira B.R."/>
            <person name="Moreira H.N."/>
            <person name="Mafra C."/>
            <person name="Olegario M.M."/>
            <person name="Szabo P.J."/>
            <person name="Miranda-Santos I.K."/>
            <person name="Maruyama S.R."/>
        </authorList>
    </citation>
    <scope>NUCLEOTIDE SEQUENCE</scope>
    <source>
        <strain evidence="3">Araguapaz</strain>
        <tissue evidence="3">Salivary glands</tissue>
    </source>
</reference>
<feature type="compositionally biased region" description="Polar residues" evidence="1">
    <location>
        <begin position="143"/>
        <end position="159"/>
    </location>
</feature>